<keyword evidence="2" id="KW-0560">Oxidoreductase</keyword>
<dbReference type="GO" id="GO:0051213">
    <property type="term" value="F:dioxygenase activity"/>
    <property type="evidence" value="ECO:0007669"/>
    <property type="project" value="UniProtKB-KW"/>
</dbReference>
<dbReference type="Proteomes" id="UP000763557">
    <property type="component" value="Unassembled WGS sequence"/>
</dbReference>
<proteinExistence type="predicted"/>
<keyword evidence="3" id="KW-1185">Reference proteome</keyword>
<protein>
    <submittedName>
        <fullName evidence="2">Dioxygenase</fullName>
    </submittedName>
</protein>
<dbReference type="Pfam" id="PF00903">
    <property type="entry name" value="Glyoxalase"/>
    <property type="match status" value="1"/>
</dbReference>
<sequence length="161" mass="18292">MSTDMAGTLVRAPSFHHVGVQTGDLANSVRWYEEFFGCRPAWSLSTFSPLTLRRLPGIRRLVEMVAGDVRVHLFERDGRAADEPGESLTRFQHVCLSVVDPADLETLRLRWIELYDSGRFTFARDERPTEIVVDDDGVRSFYALDVNGLEFEFTHVPSSEV</sequence>
<evidence type="ECO:0000313" key="3">
    <source>
        <dbReference type="Proteomes" id="UP000763557"/>
    </source>
</evidence>
<keyword evidence="2" id="KW-0223">Dioxygenase</keyword>
<accession>A0ABX2FDE9</accession>
<evidence type="ECO:0000259" key="1">
    <source>
        <dbReference type="PROSITE" id="PS51819"/>
    </source>
</evidence>
<dbReference type="EMBL" id="JAAATY010000027">
    <property type="protein sequence ID" value="NRN69400.1"/>
    <property type="molecule type" value="Genomic_DNA"/>
</dbReference>
<dbReference type="InterPro" id="IPR004360">
    <property type="entry name" value="Glyas_Fos-R_dOase_dom"/>
</dbReference>
<organism evidence="2 3">
    <name type="scientific">Kibdelosporangium persicum</name>
    <dbReference type="NCBI Taxonomy" id="2698649"/>
    <lineage>
        <taxon>Bacteria</taxon>
        <taxon>Bacillati</taxon>
        <taxon>Actinomycetota</taxon>
        <taxon>Actinomycetes</taxon>
        <taxon>Pseudonocardiales</taxon>
        <taxon>Pseudonocardiaceae</taxon>
        <taxon>Kibdelosporangium</taxon>
    </lineage>
</organism>
<dbReference type="PROSITE" id="PS51819">
    <property type="entry name" value="VOC"/>
    <property type="match status" value="1"/>
</dbReference>
<feature type="domain" description="VOC" evidence="1">
    <location>
        <begin position="14"/>
        <end position="156"/>
    </location>
</feature>
<dbReference type="InterPro" id="IPR029068">
    <property type="entry name" value="Glyas_Bleomycin-R_OHBP_Dase"/>
</dbReference>
<dbReference type="Gene3D" id="3.10.180.10">
    <property type="entry name" value="2,3-Dihydroxybiphenyl 1,2-Dioxygenase, domain 1"/>
    <property type="match status" value="1"/>
</dbReference>
<dbReference type="CDD" id="cd06587">
    <property type="entry name" value="VOC"/>
    <property type="match status" value="1"/>
</dbReference>
<gene>
    <name evidence="2" type="ORF">GC106_66570</name>
</gene>
<comment type="caution">
    <text evidence="2">The sequence shown here is derived from an EMBL/GenBank/DDBJ whole genome shotgun (WGS) entry which is preliminary data.</text>
</comment>
<evidence type="ECO:0000313" key="2">
    <source>
        <dbReference type="EMBL" id="NRN69400.1"/>
    </source>
</evidence>
<dbReference type="RefSeq" id="WP_312873138.1">
    <property type="nucleotide sequence ID" value="NZ_CBCSGW010000023.1"/>
</dbReference>
<dbReference type="SUPFAM" id="SSF54593">
    <property type="entry name" value="Glyoxalase/Bleomycin resistance protein/Dihydroxybiphenyl dioxygenase"/>
    <property type="match status" value="1"/>
</dbReference>
<reference evidence="2 3" key="1">
    <citation type="submission" date="2020-01" db="EMBL/GenBank/DDBJ databases">
        <title>Kibdelosporangium persica a novel Actinomycetes from a hot desert in Iran.</title>
        <authorList>
            <person name="Safaei N."/>
            <person name="Zaburannyi N."/>
            <person name="Mueller R."/>
            <person name="Wink J."/>
        </authorList>
    </citation>
    <scope>NUCLEOTIDE SEQUENCE [LARGE SCALE GENOMIC DNA]</scope>
    <source>
        <strain evidence="2 3">4NS15</strain>
    </source>
</reference>
<dbReference type="InterPro" id="IPR037523">
    <property type="entry name" value="VOC_core"/>
</dbReference>
<name>A0ABX2FDE9_9PSEU</name>